<sequence>MAPHAQSGEPAIRAERLTKTYRYTEQSPGLTGALKGLFRPDRRERLDG</sequence>
<protein>
    <recommendedName>
        <fullName evidence="4">ABC transporter ATP-binding protein</fullName>
    </recommendedName>
</protein>
<comment type="caution">
    <text evidence="2">The sequence shown here is derived from an EMBL/GenBank/DDBJ whole genome shotgun (WGS) entry which is preliminary data.</text>
</comment>
<evidence type="ECO:0000256" key="1">
    <source>
        <dbReference type="SAM" id="MobiDB-lite"/>
    </source>
</evidence>
<dbReference type="RefSeq" id="WP_158292717.1">
    <property type="nucleotide sequence ID" value="NZ_SLWM01000001.1"/>
</dbReference>
<dbReference type="Proteomes" id="UP000295818">
    <property type="component" value="Unassembled WGS sequence"/>
</dbReference>
<feature type="region of interest" description="Disordered" evidence="1">
    <location>
        <begin position="1"/>
        <end position="48"/>
    </location>
</feature>
<proteinExistence type="predicted"/>
<feature type="compositionally biased region" description="Basic and acidic residues" evidence="1">
    <location>
        <begin position="38"/>
        <end position="48"/>
    </location>
</feature>
<evidence type="ECO:0000313" key="3">
    <source>
        <dbReference type="Proteomes" id="UP000295818"/>
    </source>
</evidence>
<accession>A0ABY2BUL3</accession>
<organism evidence="2 3">
    <name type="scientific">Kribbella orskensis</name>
    <dbReference type="NCBI Taxonomy" id="2512216"/>
    <lineage>
        <taxon>Bacteria</taxon>
        <taxon>Bacillati</taxon>
        <taxon>Actinomycetota</taxon>
        <taxon>Actinomycetes</taxon>
        <taxon>Propionibacteriales</taxon>
        <taxon>Kribbellaceae</taxon>
        <taxon>Kribbella</taxon>
    </lineage>
</organism>
<reference evidence="2 3" key="1">
    <citation type="journal article" date="2015" name="Stand. Genomic Sci.">
        <title>Genomic Encyclopedia of Bacterial and Archaeal Type Strains, Phase III: the genomes of soil and plant-associated and newly described type strains.</title>
        <authorList>
            <person name="Whitman W.B."/>
            <person name="Woyke T."/>
            <person name="Klenk H.P."/>
            <person name="Zhou Y."/>
            <person name="Lilburn T.G."/>
            <person name="Beck B.J."/>
            <person name="De Vos P."/>
            <person name="Vandamme P."/>
            <person name="Eisen J.A."/>
            <person name="Garrity G."/>
            <person name="Hugenholtz P."/>
            <person name="Kyrpides N.C."/>
        </authorList>
    </citation>
    <scope>NUCLEOTIDE SEQUENCE [LARGE SCALE GENOMIC DNA]</scope>
    <source>
        <strain evidence="2 3">VKM Ac-2538</strain>
    </source>
</reference>
<dbReference type="EMBL" id="SLWM01000001">
    <property type="protein sequence ID" value="TCO31754.1"/>
    <property type="molecule type" value="Genomic_DNA"/>
</dbReference>
<evidence type="ECO:0008006" key="4">
    <source>
        <dbReference type="Google" id="ProtNLM"/>
    </source>
</evidence>
<evidence type="ECO:0000313" key="2">
    <source>
        <dbReference type="EMBL" id="TCO31754.1"/>
    </source>
</evidence>
<gene>
    <name evidence="2" type="ORF">EV644_101396</name>
</gene>
<name>A0ABY2BUL3_9ACTN</name>
<keyword evidence="3" id="KW-1185">Reference proteome</keyword>